<gene>
    <name evidence="1" type="ORF">EJQ19_25925</name>
</gene>
<dbReference type="Proteomes" id="UP000276128">
    <property type="component" value="Unassembled WGS sequence"/>
</dbReference>
<dbReference type="EMBL" id="RXHU01000086">
    <property type="protein sequence ID" value="RTE04851.1"/>
    <property type="molecule type" value="Genomic_DNA"/>
</dbReference>
<comment type="caution">
    <text evidence="1">The sequence shown here is derived from an EMBL/GenBank/DDBJ whole genome shotgun (WGS) entry which is preliminary data.</text>
</comment>
<dbReference type="OrthoDB" id="2575543at2"/>
<protein>
    <submittedName>
        <fullName evidence="1">Uncharacterized protein</fullName>
    </submittedName>
</protein>
<evidence type="ECO:0000313" key="1">
    <source>
        <dbReference type="EMBL" id="RTE04851.1"/>
    </source>
</evidence>
<reference evidence="1 2" key="1">
    <citation type="submission" date="2018-12" db="EMBL/GenBank/DDBJ databases">
        <title>Bacillus ochoae sp. nov., Paenibacillus whitsoniae sp. nov., Paenibacillus spiritus sp. nov. Isolated from the Mars Exploration Rover during spacecraft assembly.</title>
        <authorList>
            <person name="Seuylemezian A."/>
            <person name="Vaishampayan P."/>
        </authorList>
    </citation>
    <scope>NUCLEOTIDE SEQUENCE [LARGE SCALE GENOMIC DNA]</scope>
    <source>
        <strain evidence="1 2">MER 54</strain>
    </source>
</reference>
<dbReference type="AlphaFoldDB" id="A0A430J6R9"/>
<evidence type="ECO:0000313" key="2">
    <source>
        <dbReference type="Proteomes" id="UP000276128"/>
    </source>
</evidence>
<sequence>MADIRLTPDLKTAGGEVCDILYNGEFVGTLTLVYRESDRMKGSIHLEEQSIAEESKQDVYDGVQAYVQNLVDALNITECEVTASCSDYDFVIATDHAIRPVSEQSELAERVYENFQDQIEYEWVDDGAPLSMIVEEEAVDHSQWTLLQQHKQDKGYELVIVGESRNHVEYQIYDREADLVAEASLRLYGPEVIGDITWSFDPFEEEMDLVTELIVDDFNEEDTDSFVFHMQYNGETVDTIELTHLDVLDLSDEMEADEEFDVLPNRDDYSIVLARDDGDTLTYEIYEQSNGSLPIGTATIDVSSRQLTGFIDFREPGSPDDRELIATLLLDELDKENEYETFNVSMLYRNKLIDEILFETEQLH</sequence>
<proteinExistence type="predicted"/>
<keyword evidence="2" id="KW-1185">Reference proteome</keyword>
<name>A0A430J6R9_9BACL</name>
<dbReference type="RefSeq" id="WP_126144139.1">
    <property type="nucleotide sequence ID" value="NZ_RXHU01000086.1"/>
</dbReference>
<accession>A0A430J6R9</accession>
<organism evidence="1 2">
    <name type="scientific">Paenibacillus whitsoniae</name>
    <dbReference type="NCBI Taxonomy" id="2496558"/>
    <lineage>
        <taxon>Bacteria</taxon>
        <taxon>Bacillati</taxon>
        <taxon>Bacillota</taxon>
        <taxon>Bacilli</taxon>
        <taxon>Bacillales</taxon>
        <taxon>Paenibacillaceae</taxon>
        <taxon>Paenibacillus</taxon>
    </lineage>
</organism>